<name>A0AAU9DGZ0_9FUSO</name>
<keyword evidence="1" id="KW-0614">Plasmid</keyword>
<sequence>MAVIEFNKEIRVNPYFGINITNNIARIFKNYKRDESIEIIKILLNISKKRVVEIKEAESTDGNKVIILLLYGSKYISKNIVKEIPENPDGTFAFPVFELDFNNVVDIEEELRVLGYD</sequence>
<gene>
    <name evidence="1" type="ORF">HLVA_21320</name>
</gene>
<dbReference type="EMBL" id="AP027060">
    <property type="protein sequence ID" value="BDU51563.1"/>
    <property type="molecule type" value="Genomic_DNA"/>
</dbReference>
<evidence type="ECO:0000313" key="2">
    <source>
        <dbReference type="Proteomes" id="UP001321582"/>
    </source>
</evidence>
<keyword evidence="2" id="KW-1185">Reference proteome</keyword>
<geneLocation type="plasmid" evidence="1 2">
    <name>pHIC</name>
</geneLocation>
<reference evidence="1 2" key="1">
    <citation type="submission" date="2022-11" db="EMBL/GenBank/DDBJ databases">
        <title>Haliovirga abyssi gen. nov., sp. nov., a mesophilic fermentative bacterium isolated from the Iheya North hydrothermal field and the proposal of Haliovirgaceae fam. nov.</title>
        <authorList>
            <person name="Miyazaki U."/>
            <person name="Tame A."/>
            <person name="Miyazaki J."/>
            <person name="Takai K."/>
            <person name="Sawayama S."/>
            <person name="Kitajima M."/>
            <person name="Okamoto A."/>
            <person name="Nakagawa S."/>
        </authorList>
    </citation>
    <scope>NUCLEOTIDE SEQUENCE [LARGE SCALE GENOMIC DNA]</scope>
    <source>
        <strain evidence="1 2">IC12</strain>
        <plasmid evidence="1 2">pHIC</plasmid>
    </source>
</reference>
<protein>
    <submittedName>
        <fullName evidence="1">Uncharacterized protein</fullName>
    </submittedName>
</protein>
<dbReference type="RefSeq" id="WP_307905644.1">
    <property type="nucleotide sequence ID" value="NZ_AP027060.1"/>
</dbReference>
<organism evidence="1 2">
    <name type="scientific">Haliovirga abyssi</name>
    <dbReference type="NCBI Taxonomy" id="2996794"/>
    <lineage>
        <taxon>Bacteria</taxon>
        <taxon>Fusobacteriati</taxon>
        <taxon>Fusobacteriota</taxon>
        <taxon>Fusobacteriia</taxon>
        <taxon>Fusobacteriales</taxon>
        <taxon>Haliovirgaceae</taxon>
        <taxon>Haliovirga</taxon>
    </lineage>
</organism>
<dbReference type="Proteomes" id="UP001321582">
    <property type="component" value="Plasmid pHIC"/>
</dbReference>
<dbReference type="AlphaFoldDB" id="A0AAU9DGZ0"/>
<dbReference type="KEGG" id="haby:HLVA_21320"/>
<evidence type="ECO:0000313" key="1">
    <source>
        <dbReference type="EMBL" id="BDU51563.1"/>
    </source>
</evidence>
<proteinExistence type="predicted"/>
<accession>A0AAU9DGZ0</accession>